<feature type="compositionally biased region" description="Low complexity" evidence="7">
    <location>
        <begin position="461"/>
        <end position="482"/>
    </location>
</feature>
<dbReference type="SUPFAM" id="SSF141523">
    <property type="entry name" value="L,D-transpeptidase catalytic domain-like"/>
    <property type="match status" value="1"/>
</dbReference>
<dbReference type="GO" id="GO:0008360">
    <property type="term" value="P:regulation of cell shape"/>
    <property type="evidence" value="ECO:0007669"/>
    <property type="project" value="UniProtKB-KW"/>
</dbReference>
<sequence length="498" mass="53557">MPQPSRADDTVILEIPDHPGAGTVDVQVEEEDAEPPAEELMIADAIKVQLNKPSLQKGQHADDIAALTEFYRTRTGPALWLTTAGFSERGAALLELIGKADSWGLDPTAFPVPPKDYKPGTAEDQAATELAISLAALKYARAARGGLTDPKSINPLYGHSPAVRPPAEVLKELSTASAPDEVLLELHPKHEQFVRLRKALANAKSENEDLLLRRNMDRWRWMPEDLGATYVWLNIPEFMVYAVEDGKTVESEKAIVGATGSPTPVLSADMTEIVFNPERIVPSAVIRRDVLPKLRGSGSFFGGTANTVLDQYGITVKKGGKTVDPKTIDWRKANLSGLTFVQKPGRTNIMGNVQFLYPNDRKVFMRATTFGGKFARDNRADGAKDPRVDNAEELAARILAASNDTSSATVRQQIASGRTSRVSLKKPIPVHMTYFTAVVGDDGTVKTFGDVYELDNLPAAAPAPAEDASSAPAAGAPSSDAPESARKPINGSLATTSP</sequence>
<proteinExistence type="inferred from homology"/>
<dbReference type="PANTHER" id="PTHR41533:SF2">
    <property type="entry name" value="BLR7131 PROTEIN"/>
    <property type="match status" value="1"/>
</dbReference>
<dbReference type="PANTHER" id="PTHR41533">
    <property type="entry name" value="L,D-TRANSPEPTIDASE HI_1667-RELATED"/>
    <property type="match status" value="1"/>
</dbReference>
<gene>
    <name evidence="10" type="ORF">AUC70_03990</name>
</gene>
<dbReference type="RefSeq" id="WP_069444248.1">
    <property type="nucleotide sequence ID" value="NZ_LPWE01000011.1"/>
</dbReference>
<dbReference type="InterPro" id="IPR038063">
    <property type="entry name" value="Transpep_catalytic_dom"/>
</dbReference>
<comment type="caution">
    <text evidence="10">The sequence shown here is derived from an EMBL/GenBank/DDBJ whole genome shotgun (WGS) entry which is preliminary data.</text>
</comment>
<evidence type="ECO:0000256" key="6">
    <source>
        <dbReference type="ARBA" id="ARBA00023316"/>
    </source>
</evidence>
<evidence type="ECO:0000256" key="7">
    <source>
        <dbReference type="SAM" id="MobiDB-lite"/>
    </source>
</evidence>
<feature type="region of interest" description="Disordered" evidence="7">
    <location>
        <begin position="461"/>
        <end position="498"/>
    </location>
</feature>
<evidence type="ECO:0000313" key="10">
    <source>
        <dbReference type="EMBL" id="ODR94948.1"/>
    </source>
</evidence>
<dbReference type="Pfam" id="PF20142">
    <property type="entry name" value="Scaffold"/>
    <property type="match status" value="1"/>
</dbReference>
<evidence type="ECO:0000259" key="8">
    <source>
        <dbReference type="Pfam" id="PF03734"/>
    </source>
</evidence>
<protein>
    <submittedName>
        <fullName evidence="10">Uncharacterized protein</fullName>
    </submittedName>
</protein>
<name>A0A1E3VN35_9HYPH</name>
<keyword evidence="3" id="KW-0808">Transferase</keyword>
<dbReference type="CDD" id="cd16913">
    <property type="entry name" value="YkuD_like"/>
    <property type="match status" value="1"/>
</dbReference>
<dbReference type="GO" id="GO:0016740">
    <property type="term" value="F:transferase activity"/>
    <property type="evidence" value="ECO:0007669"/>
    <property type="project" value="UniProtKB-KW"/>
</dbReference>
<dbReference type="InterPro" id="IPR052905">
    <property type="entry name" value="LD-transpeptidase_YkuD-like"/>
</dbReference>
<keyword evidence="5" id="KW-0573">Peptidoglycan synthesis</keyword>
<evidence type="ECO:0000256" key="1">
    <source>
        <dbReference type="ARBA" id="ARBA00004752"/>
    </source>
</evidence>
<dbReference type="InterPro" id="IPR005490">
    <property type="entry name" value="LD_TPept_cat_dom"/>
</dbReference>
<organism evidence="10 11">
    <name type="scientific">Methyloceanibacter stevinii</name>
    <dbReference type="NCBI Taxonomy" id="1774970"/>
    <lineage>
        <taxon>Bacteria</taxon>
        <taxon>Pseudomonadati</taxon>
        <taxon>Pseudomonadota</taxon>
        <taxon>Alphaproteobacteria</taxon>
        <taxon>Hyphomicrobiales</taxon>
        <taxon>Hyphomicrobiaceae</taxon>
        <taxon>Methyloceanibacter</taxon>
    </lineage>
</organism>
<dbReference type="GO" id="GO:0009252">
    <property type="term" value="P:peptidoglycan biosynthetic process"/>
    <property type="evidence" value="ECO:0007669"/>
    <property type="project" value="UniProtKB-UniPathway"/>
</dbReference>
<accession>A0A1E3VN35</accession>
<reference evidence="10 11" key="1">
    <citation type="journal article" date="2016" name="Environ. Microbiol.">
        <title>New Methyloceanibacter diversity from North Sea sediments includes methanotroph containing solely the soluble methane monooxygenase.</title>
        <authorList>
            <person name="Vekeman B."/>
            <person name="Kerckhof F.M."/>
            <person name="Cremers G."/>
            <person name="de Vos P."/>
            <person name="Vandamme P."/>
            <person name="Boon N."/>
            <person name="Op den Camp H.J."/>
            <person name="Heylen K."/>
        </authorList>
    </citation>
    <scope>NUCLEOTIDE SEQUENCE [LARGE SCALE GENOMIC DNA]</scope>
    <source>
        <strain evidence="10 11">R-67176</strain>
    </source>
</reference>
<dbReference type="Proteomes" id="UP000094172">
    <property type="component" value="Unassembled WGS sequence"/>
</dbReference>
<evidence type="ECO:0000256" key="5">
    <source>
        <dbReference type="ARBA" id="ARBA00022984"/>
    </source>
</evidence>
<dbReference type="InterPro" id="IPR045380">
    <property type="entry name" value="LD_TPept_scaffold_dom"/>
</dbReference>
<comment type="pathway">
    <text evidence="1">Cell wall biogenesis; peptidoglycan biosynthesis.</text>
</comment>
<dbReference type="GO" id="GO:0071555">
    <property type="term" value="P:cell wall organization"/>
    <property type="evidence" value="ECO:0007669"/>
    <property type="project" value="UniProtKB-KW"/>
</dbReference>
<feature type="domain" description="L,D-transpeptidase scaffold" evidence="9">
    <location>
        <begin position="66"/>
        <end position="200"/>
    </location>
</feature>
<evidence type="ECO:0000256" key="4">
    <source>
        <dbReference type="ARBA" id="ARBA00022960"/>
    </source>
</evidence>
<keyword evidence="6" id="KW-0961">Cell wall biogenesis/degradation</keyword>
<dbReference type="UniPathway" id="UPA00219"/>
<dbReference type="Pfam" id="PF03734">
    <property type="entry name" value="YkuD"/>
    <property type="match status" value="1"/>
</dbReference>
<comment type="similarity">
    <text evidence="2">Belongs to the YkuD family.</text>
</comment>
<dbReference type="GO" id="GO:0004180">
    <property type="term" value="F:carboxypeptidase activity"/>
    <property type="evidence" value="ECO:0007669"/>
    <property type="project" value="UniProtKB-ARBA"/>
</dbReference>
<evidence type="ECO:0000313" key="11">
    <source>
        <dbReference type="Proteomes" id="UP000094172"/>
    </source>
</evidence>
<keyword evidence="4" id="KW-0133">Cell shape</keyword>
<feature type="domain" description="L,D-TPase catalytic" evidence="8">
    <location>
        <begin position="229"/>
        <end position="364"/>
    </location>
</feature>
<dbReference type="AlphaFoldDB" id="A0A1E3VN35"/>
<evidence type="ECO:0000259" key="9">
    <source>
        <dbReference type="Pfam" id="PF20142"/>
    </source>
</evidence>
<dbReference type="EMBL" id="LPWE01000011">
    <property type="protein sequence ID" value="ODR94948.1"/>
    <property type="molecule type" value="Genomic_DNA"/>
</dbReference>
<keyword evidence="11" id="KW-1185">Reference proteome</keyword>
<evidence type="ECO:0000256" key="2">
    <source>
        <dbReference type="ARBA" id="ARBA00005992"/>
    </source>
</evidence>
<evidence type="ECO:0000256" key="3">
    <source>
        <dbReference type="ARBA" id="ARBA00022679"/>
    </source>
</evidence>